<dbReference type="Pfam" id="PF03992">
    <property type="entry name" value="ABM"/>
    <property type="match status" value="1"/>
</dbReference>
<dbReference type="InterPro" id="IPR011008">
    <property type="entry name" value="Dimeric_a/b-barrel"/>
</dbReference>
<dbReference type="InterPro" id="IPR007138">
    <property type="entry name" value="ABM_dom"/>
</dbReference>
<dbReference type="Gene3D" id="3.30.70.100">
    <property type="match status" value="1"/>
</dbReference>
<feature type="domain" description="ABM" evidence="1">
    <location>
        <begin position="6"/>
        <end position="76"/>
    </location>
</feature>
<evidence type="ECO:0000313" key="2">
    <source>
        <dbReference type="EMBL" id="KAK5707743.1"/>
    </source>
</evidence>
<accession>A0AAN7WH64</accession>
<dbReference type="SUPFAM" id="SSF54909">
    <property type="entry name" value="Dimeric alpha+beta barrel"/>
    <property type="match status" value="1"/>
</dbReference>
<reference evidence="2" key="1">
    <citation type="submission" date="2023-08" db="EMBL/GenBank/DDBJ databases">
        <title>Black Yeasts Isolated from many extreme environments.</title>
        <authorList>
            <person name="Coleine C."/>
            <person name="Stajich J.E."/>
            <person name="Selbmann L."/>
        </authorList>
    </citation>
    <scope>NUCLEOTIDE SEQUENCE</scope>
    <source>
        <strain evidence="2">CCFEE 5810</strain>
    </source>
</reference>
<sequence>MSDNDPITLVATINIKEGKEERAEELWKVLHDDVIANEVGRVTFKLHRSDKPGTYIGIYEFASETVSTEWLGGPLHMEVGTKVSDEGLAATEPDIRWVRPVKF</sequence>
<comment type="caution">
    <text evidence="2">The sequence shown here is derived from an EMBL/GenBank/DDBJ whole genome shotgun (WGS) entry which is preliminary data.</text>
</comment>
<protein>
    <recommendedName>
        <fullName evidence="1">ABM domain-containing protein</fullName>
    </recommendedName>
</protein>
<evidence type="ECO:0000259" key="1">
    <source>
        <dbReference type="Pfam" id="PF03992"/>
    </source>
</evidence>
<gene>
    <name evidence="2" type="ORF">LTR97_000281</name>
</gene>
<proteinExistence type="predicted"/>
<dbReference type="EMBL" id="JAVRQU010000001">
    <property type="protein sequence ID" value="KAK5707743.1"/>
    <property type="molecule type" value="Genomic_DNA"/>
</dbReference>
<evidence type="ECO:0000313" key="3">
    <source>
        <dbReference type="Proteomes" id="UP001310594"/>
    </source>
</evidence>
<name>A0AAN7WH64_9PEZI</name>
<organism evidence="2 3">
    <name type="scientific">Elasticomyces elasticus</name>
    <dbReference type="NCBI Taxonomy" id="574655"/>
    <lineage>
        <taxon>Eukaryota</taxon>
        <taxon>Fungi</taxon>
        <taxon>Dikarya</taxon>
        <taxon>Ascomycota</taxon>
        <taxon>Pezizomycotina</taxon>
        <taxon>Dothideomycetes</taxon>
        <taxon>Dothideomycetidae</taxon>
        <taxon>Mycosphaerellales</taxon>
        <taxon>Teratosphaeriaceae</taxon>
        <taxon>Elasticomyces</taxon>
    </lineage>
</organism>
<dbReference type="AlphaFoldDB" id="A0AAN7WH64"/>
<dbReference type="Proteomes" id="UP001310594">
    <property type="component" value="Unassembled WGS sequence"/>
</dbReference>